<keyword evidence="1" id="KW-0472">Membrane</keyword>
<dbReference type="Proteomes" id="UP000018439">
    <property type="component" value="Chromosome"/>
</dbReference>
<proteinExistence type="predicted"/>
<feature type="transmembrane region" description="Helical" evidence="1">
    <location>
        <begin position="16"/>
        <end position="34"/>
    </location>
</feature>
<protein>
    <submittedName>
        <fullName evidence="2">Putative transmembrane protein</fullName>
    </submittedName>
</protein>
<evidence type="ECO:0000256" key="1">
    <source>
        <dbReference type="SAM" id="Phobius"/>
    </source>
</evidence>
<feature type="transmembrane region" description="Helical" evidence="1">
    <location>
        <begin position="46"/>
        <end position="67"/>
    </location>
</feature>
<evidence type="ECO:0000313" key="3">
    <source>
        <dbReference type="Proteomes" id="UP000018439"/>
    </source>
</evidence>
<dbReference type="HOGENOM" id="CLU_136626_0_0_10"/>
<reference evidence="2 3" key="1">
    <citation type="journal article" date="2011" name="Stand. Genomic Sci.">
        <title>Non-contiguous finished genome sequence of Bacteroides coprosuis type strain (PC139).</title>
        <authorList>
            <person name="Land M."/>
            <person name="Held B."/>
            <person name="Gronow S."/>
            <person name="Abt B."/>
            <person name="Lucas S."/>
            <person name="Del Rio T.G."/>
            <person name="Nolan M."/>
            <person name="Tice H."/>
            <person name="Cheng J.F."/>
            <person name="Pitluck S."/>
            <person name="Liolios K."/>
            <person name="Pagani I."/>
            <person name="Ivanova N."/>
            <person name="Mavromatis K."/>
            <person name="Mikhailova N."/>
            <person name="Pati A."/>
            <person name="Tapia R."/>
            <person name="Han C."/>
            <person name="Goodwin L."/>
            <person name="Chen A."/>
            <person name="Palaniappan K."/>
            <person name="Hauser L."/>
            <person name="Brambilla E.M."/>
            <person name="Rohde M."/>
            <person name="Goker M."/>
            <person name="Detter J.C."/>
            <person name="Woyke T."/>
            <person name="Bristow J."/>
            <person name="Eisen J.A."/>
            <person name="Markowitz V."/>
            <person name="Hugenholtz P."/>
            <person name="Kyrpides N.C."/>
            <person name="Klenk H.P."/>
            <person name="Lapidus A."/>
        </authorList>
    </citation>
    <scope>NUCLEOTIDE SEQUENCE [LARGE SCALE GENOMIC DNA]</scope>
    <source>
        <strain evidence="2 3">DSM 18011</strain>
    </source>
</reference>
<dbReference type="STRING" id="679937.Bcop_0905"/>
<organism evidence="2 3">
    <name type="scientific">Bacteroides coprosuis DSM 18011</name>
    <dbReference type="NCBI Taxonomy" id="679937"/>
    <lineage>
        <taxon>Bacteria</taxon>
        <taxon>Pseudomonadati</taxon>
        <taxon>Bacteroidota</taxon>
        <taxon>Bacteroidia</taxon>
        <taxon>Bacteroidales</taxon>
        <taxon>Bacteroidaceae</taxon>
        <taxon>Bacteroides</taxon>
    </lineage>
</organism>
<keyword evidence="1" id="KW-1133">Transmembrane helix</keyword>
<dbReference type="eggNOG" id="ENOG5030U3D">
    <property type="taxonomic scope" value="Bacteria"/>
</dbReference>
<dbReference type="EMBL" id="CM001167">
    <property type="protein sequence ID" value="EGJ71116.1"/>
    <property type="molecule type" value="Genomic_DNA"/>
</dbReference>
<keyword evidence="1 2" id="KW-0812">Transmembrane</keyword>
<dbReference type="AlphaFoldDB" id="F3ZU15"/>
<accession>F3ZU15</accession>
<evidence type="ECO:0000313" key="2">
    <source>
        <dbReference type="EMBL" id="EGJ71116.1"/>
    </source>
</evidence>
<dbReference type="OrthoDB" id="1042172at2"/>
<feature type="transmembrane region" description="Helical" evidence="1">
    <location>
        <begin position="116"/>
        <end position="135"/>
    </location>
</feature>
<sequence>MENKYVTATLKSIKKTYYLFWLILVAIVVVGEIGTDWNGIYADNGMFTYVAETVSILVTGISIPLALKLFGKKIKSIQPSDSIEYGSALYQKWFGFRLLILGVAAIVSLFTHYLAMSYTGSLCAILVGFAALFCIPSRNKLYFVLEPIINKEIKE</sequence>
<feature type="transmembrane region" description="Helical" evidence="1">
    <location>
        <begin position="88"/>
        <end position="110"/>
    </location>
</feature>
<keyword evidence="3" id="KW-1185">Reference proteome</keyword>
<name>F3ZU15_9BACE</name>
<gene>
    <name evidence="2" type="ORF">Bcop_0905</name>
</gene>